<dbReference type="OMA" id="PLNINSC"/>
<evidence type="ECO:0000313" key="6">
    <source>
        <dbReference type="EMBL" id="QBM11792.1"/>
    </source>
</evidence>
<dbReference type="AlphaFoldDB" id="G7IK79"/>
<dbReference type="PaxDb" id="3880-AES63961"/>
<keyword evidence="9" id="KW-1185">Reference proteome</keyword>
<dbReference type="Proteomes" id="UP000265566">
    <property type="component" value="Chromosome 2"/>
</dbReference>
<evidence type="ECO:0000256" key="3">
    <source>
        <dbReference type="ARBA" id="ARBA00023163"/>
    </source>
</evidence>
<reference evidence="8" key="3">
    <citation type="submission" date="2015-04" db="UniProtKB">
        <authorList>
            <consortium name="EnsemblPlants"/>
        </authorList>
    </citation>
    <scope>IDENTIFICATION</scope>
    <source>
        <strain evidence="8">cv. Jemalong A17</strain>
    </source>
</reference>
<feature type="region of interest" description="Disordered" evidence="4">
    <location>
        <begin position="291"/>
        <end position="311"/>
    </location>
</feature>
<proteinExistence type="evidence at transcript level"/>
<feature type="compositionally biased region" description="Polar residues" evidence="4">
    <location>
        <begin position="224"/>
        <end position="253"/>
    </location>
</feature>
<reference evidence="5 9" key="1">
    <citation type="journal article" date="2011" name="Nature">
        <title>The Medicago genome provides insight into the evolution of rhizobial symbioses.</title>
        <authorList>
            <person name="Young N.D."/>
            <person name="Debelle F."/>
            <person name="Oldroyd G.E."/>
            <person name="Geurts R."/>
            <person name="Cannon S.B."/>
            <person name="Udvardi M.K."/>
            <person name="Benedito V.A."/>
            <person name="Mayer K.F."/>
            <person name="Gouzy J."/>
            <person name="Schoof H."/>
            <person name="Van de Peer Y."/>
            <person name="Proost S."/>
            <person name="Cook D.R."/>
            <person name="Meyers B.C."/>
            <person name="Spannagl M."/>
            <person name="Cheung F."/>
            <person name="De Mita S."/>
            <person name="Krishnakumar V."/>
            <person name="Gundlach H."/>
            <person name="Zhou S."/>
            <person name="Mudge J."/>
            <person name="Bharti A.K."/>
            <person name="Murray J.D."/>
            <person name="Naoumkina M.A."/>
            <person name="Rosen B."/>
            <person name="Silverstein K.A."/>
            <person name="Tang H."/>
            <person name="Rombauts S."/>
            <person name="Zhao P.X."/>
            <person name="Zhou P."/>
            <person name="Barbe V."/>
            <person name="Bardou P."/>
            <person name="Bechner M."/>
            <person name="Bellec A."/>
            <person name="Berger A."/>
            <person name="Berges H."/>
            <person name="Bidwell S."/>
            <person name="Bisseling T."/>
            <person name="Choisne N."/>
            <person name="Couloux A."/>
            <person name="Denny R."/>
            <person name="Deshpande S."/>
            <person name="Dai X."/>
            <person name="Doyle J.J."/>
            <person name="Dudez A.M."/>
            <person name="Farmer A.D."/>
            <person name="Fouteau S."/>
            <person name="Franken C."/>
            <person name="Gibelin C."/>
            <person name="Gish J."/>
            <person name="Goldstein S."/>
            <person name="Gonzalez A.J."/>
            <person name="Green P.J."/>
            <person name="Hallab A."/>
            <person name="Hartog M."/>
            <person name="Hua A."/>
            <person name="Humphray S.J."/>
            <person name="Jeong D.H."/>
            <person name="Jing Y."/>
            <person name="Jocker A."/>
            <person name="Kenton S.M."/>
            <person name="Kim D.J."/>
            <person name="Klee K."/>
            <person name="Lai H."/>
            <person name="Lang C."/>
            <person name="Lin S."/>
            <person name="Macmil S.L."/>
            <person name="Magdelenat G."/>
            <person name="Matthews L."/>
            <person name="McCorrison J."/>
            <person name="Monaghan E.L."/>
            <person name="Mun J.H."/>
            <person name="Najar F.Z."/>
            <person name="Nicholson C."/>
            <person name="Noirot C."/>
            <person name="O'Bleness M."/>
            <person name="Paule C.R."/>
            <person name="Poulain J."/>
            <person name="Prion F."/>
            <person name="Qin B."/>
            <person name="Qu C."/>
            <person name="Retzel E.F."/>
            <person name="Riddle C."/>
            <person name="Sallet E."/>
            <person name="Samain S."/>
            <person name="Samson N."/>
            <person name="Sanders I."/>
            <person name="Saurat O."/>
            <person name="Scarpelli C."/>
            <person name="Schiex T."/>
            <person name="Segurens B."/>
            <person name="Severin A.J."/>
            <person name="Sherrier D.J."/>
            <person name="Shi R."/>
            <person name="Sims S."/>
            <person name="Singer S.R."/>
            <person name="Sinharoy S."/>
            <person name="Sterck L."/>
            <person name="Viollet A."/>
            <person name="Wang B.B."/>
            <person name="Wang K."/>
            <person name="Wang M."/>
            <person name="Wang X."/>
            <person name="Warfsmann J."/>
            <person name="Weissenbach J."/>
            <person name="White D.D."/>
            <person name="White J.D."/>
            <person name="Wiley G.B."/>
            <person name="Wincker P."/>
            <person name="Xing Y."/>
            <person name="Yang L."/>
            <person name="Yao Z."/>
            <person name="Ying F."/>
            <person name="Zhai J."/>
            <person name="Zhou L."/>
            <person name="Zuber A."/>
            <person name="Denarie J."/>
            <person name="Dixon R.A."/>
            <person name="May G.D."/>
            <person name="Schwartz D.C."/>
            <person name="Rogers J."/>
            <person name="Quetier F."/>
            <person name="Town C.D."/>
            <person name="Roe B.A."/>
        </authorList>
    </citation>
    <scope>NUCLEOTIDE SEQUENCE [LARGE SCALE GENOMIC DNA]</scope>
    <source>
        <strain evidence="5">A17</strain>
        <strain evidence="8 9">cv. Jemalong A17</strain>
    </source>
</reference>
<sequence length="434" mass="46788">MNINMCSNNGSSSACGCGSGGGGNDHGVTMWSSGLKKQQQQQQKRPRIPKRGPGVAELEKILREQESTDITTKDRGNNEGFSVSSSCLMPHYSSSSSSCLKSHPPPPPRLNSNNFPSAPKFDHVVPPTIGSMFGNTSTHSFGRNGGASARSGEHELFPVDLTSCKSKPNLNEVGEGSQSDSGNSPPRNLSSESNHGWSYPTTIQKRNNGYSPPMMNQFHGTGGNQASSGSLSIGSHNHLESPSIQNSYYNYSTRSHDEPKMAGLKRSHTSSLDNSLIPPSNFQVLPSFSRYNRPQQSSTNESHGLSSYNPTNECYRDSKWGSTLELSNKRFNSENAGSSHANFPPFVVPEVPPPPPPMHLFQNVLSKGNMFPRQIIEDKMENSYQRSESSGQDRKPFFNFLEVQGQGGATDATSGSNLGGLEGGGGGLDLSLKL</sequence>
<dbReference type="HOGENOM" id="CLU_716431_0_0_1"/>
<gene>
    <name evidence="6" type="primary">SPEAR4</name>
    <name evidence="8" type="synonym">11446838</name>
    <name evidence="5" type="ordered locus">MTR_2g015330</name>
    <name evidence="7" type="ORF">MtrunA17_Chr2g0283281</name>
</gene>
<organism evidence="5 9">
    <name type="scientific">Medicago truncatula</name>
    <name type="common">Barrel medic</name>
    <name type="synonym">Medicago tribuloides</name>
    <dbReference type="NCBI Taxonomy" id="3880"/>
    <lineage>
        <taxon>Eukaryota</taxon>
        <taxon>Viridiplantae</taxon>
        <taxon>Streptophyta</taxon>
        <taxon>Embryophyta</taxon>
        <taxon>Tracheophyta</taxon>
        <taxon>Spermatophyta</taxon>
        <taxon>Magnoliopsida</taxon>
        <taxon>eudicotyledons</taxon>
        <taxon>Gunneridae</taxon>
        <taxon>Pentapetalae</taxon>
        <taxon>rosids</taxon>
        <taxon>fabids</taxon>
        <taxon>Fabales</taxon>
        <taxon>Fabaceae</taxon>
        <taxon>Papilionoideae</taxon>
        <taxon>50 kb inversion clade</taxon>
        <taxon>NPAAA clade</taxon>
        <taxon>Hologalegina</taxon>
        <taxon>IRL clade</taxon>
        <taxon>Trifolieae</taxon>
        <taxon>Medicago</taxon>
    </lineage>
</organism>
<dbReference type="EnsemblPlants" id="AES63961">
    <property type="protein sequence ID" value="AES63961"/>
    <property type="gene ID" value="MTR_2g015330"/>
</dbReference>
<dbReference type="Gramene" id="rna7701">
    <property type="protein sequence ID" value="RHN72034.1"/>
    <property type="gene ID" value="gene7701"/>
</dbReference>
<feature type="compositionally biased region" description="Gly residues" evidence="4">
    <location>
        <begin position="417"/>
        <end position="428"/>
    </location>
</feature>
<dbReference type="eggNOG" id="ENOG502SAE6">
    <property type="taxonomic scope" value="Eukaryota"/>
</dbReference>
<evidence type="ECO:0000256" key="4">
    <source>
        <dbReference type="SAM" id="MobiDB-lite"/>
    </source>
</evidence>
<dbReference type="GeneID" id="11446838"/>
<evidence type="ECO:0000256" key="2">
    <source>
        <dbReference type="ARBA" id="ARBA00023015"/>
    </source>
</evidence>
<feature type="compositionally biased region" description="Basic and acidic residues" evidence="4">
    <location>
        <begin position="57"/>
        <end position="77"/>
    </location>
</feature>
<feature type="region of interest" description="Disordered" evidence="4">
    <location>
        <begin position="26"/>
        <end position="279"/>
    </location>
</feature>
<keyword evidence="1" id="KW-0678">Repressor</keyword>
<keyword evidence="3" id="KW-0804">Transcription</keyword>
<name>G7IK79_MEDTR</name>
<dbReference type="PANTHER" id="PTHR33388:SF19">
    <property type="entry name" value="SPOROCYTELESS-LIKE EAR-CONTAINING PROTEIN"/>
    <property type="match status" value="1"/>
</dbReference>
<protein>
    <submittedName>
        <fullName evidence="6">SPOROCYTELESS-like EAR-containing protein</fullName>
    </submittedName>
</protein>
<reference evidence="7" key="4">
    <citation type="journal article" date="2018" name="Nat. Plants">
        <title>Whole-genome landscape of Medicago truncatula symbiotic genes.</title>
        <authorList>
            <person name="Pecrix Y."/>
            <person name="Gamas P."/>
            <person name="Carrere S."/>
        </authorList>
    </citation>
    <scope>NUCLEOTIDE SEQUENCE</scope>
    <source>
        <tissue evidence="7">Leaves</tissue>
    </source>
</reference>
<evidence type="ECO:0000313" key="9">
    <source>
        <dbReference type="Proteomes" id="UP000002051"/>
    </source>
</evidence>
<evidence type="ECO:0000313" key="8">
    <source>
        <dbReference type="EnsemblPlants" id="AES63961"/>
    </source>
</evidence>
<dbReference type="OrthoDB" id="1189784at2759"/>
<feature type="region of interest" description="Disordered" evidence="4">
    <location>
        <begin position="402"/>
        <end position="434"/>
    </location>
</feature>
<evidence type="ECO:0000313" key="5">
    <source>
        <dbReference type="EMBL" id="AES63961.1"/>
    </source>
</evidence>
<dbReference type="EMBL" id="CM001218">
    <property type="protein sequence ID" value="AES63961.1"/>
    <property type="molecule type" value="Genomic_DNA"/>
</dbReference>
<evidence type="ECO:0000313" key="7">
    <source>
        <dbReference type="EMBL" id="RHN72034.1"/>
    </source>
</evidence>
<dbReference type="GO" id="GO:0003700">
    <property type="term" value="F:DNA-binding transcription factor activity"/>
    <property type="evidence" value="ECO:0007669"/>
    <property type="project" value="InterPro"/>
</dbReference>
<dbReference type="Proteomes" id="UP000002051">
    <property type="component" value="Chromosome 2"/>
</dbReference>
<feature type="compositionally biased region" description="Polar residues" evidence="4">
    <location>
        <begin position="176"/>
        <end position="210"/>
    </location>
</feature>
<dbReference type="EMBL" id="PSQE01000002">
    <property type="protein sequence ID" value="RHN72034.1"/>
    <property type="molecule type" value="Genomic_DNA"/>
</dbReference>
<accession>G7IK79</accession>
<dbReference type="KEGG" id="mtr:11446838"/>
<reference evidence="6" key="5">
    <citation type="submission" date="2018-07" db="EMBL/GenBank/DDBJ databases">
        <authorList>
            <person name="Chen G.H."/>
        </authorList>
    </citation>
    <scope>NUCLEOTIDE SEQUENCE</scope>
</reference>
<dbReference type="EMBL" id="MH590939">
    <property type="protein sequence ID" value="QBM11792.1"/>
    <property type="molecule type" value="mRNA"/>
</dbReference>
<dbReference type="InterPro" id="IPR040356">
    <property type="entry name" value="SPEAR"/>
</dbReference>
<keyword evidence="2" id="KW-0805">Transcription regulation</keyword>
<reference evidence="5 9" key="2">
    <citation type="journal article" date="2014" name="BMC Genomics">
        <title>An improved genome release (version Mt4.0) for the model legume Medicago truncatula.</title>
        <authorList>
            <person name="Tang H."/>
            <person name="Krishnakumar V."/>
            <person name="Bidwell S."/>
            <person name="Rosen B."/>
            <person name="Chan A."/>
            <person name="Zhou S."/>
            <person name="Gentzbittel L."/>
            <person name="Childs K.L."/>
            <person name="Yandell M."/>
            <person name="Gundlach H."/>
            <person name="Mayer K.F."/>
            <person name="Schwartz D.C."/>
            <person name="Town C.D."/>
        </authorList>
    </citation>
    <scope>GENOME REANNOTATION</scope>
    <source>
        <strain evidence="8 9">cv. Jemalong A17</strain>
    </source>
</reference>
<feature type="compositionally biased region" description="Polar residues" evidence="4">
    <location>
        <begin position="269"/>
        <end position="279"/>
    </location>
</feature>
<evidence type="ECO:0000256" key="1">
    <source>
        <dbReference type="ARBA" id="ARBA00022491"/>
    </source>
</evidence>
<feature type="compositionally biased region" description="Low complexity" evidence="4">
    <location>
        <begin position="84"/>
        <end position="102"/>
    </location>
</feature>
<dbReference type="PANTHER" id="PTHR33388">
    <property type="entry name" value="OS01G0212500 PROTEIN"/>
    <property type="match status" value="1"/>
</dbReference>